<protein>
    <submittedName>
        <fullName evidence="1">Uncharacterized protein</fullName>
    </submittedName>
</protein>
<dbReference type="EMBL" id="CADCTR010002424">
    <property type="protein sequence ID" value="CAA9352373.1"/>
    <property type="molecule type" value="Genomic_DNA"/>
</dbReference>
<evidence type="ECO:0000313" key="1">
    <source>
        <dbReference type="EMBL" id="CAA9352373.1"/>
    </source>
</evidence>
<reference evidence="1" key="1">
    <citation type="submission" date="2020-02" db="EMBL/GenBank/DDBJ databases">
        <authorList>
            <person name="Meier V. D."/>
        </authorList>
    </citation>
    <scope>NUCLEOTIDE SEQUENCE</scope>
    <source>
        <strain evidence="1">AVDCRST_MAG93</strain>
    </source>
</reference>
<organism evidence="1">
    <name type="scientific">uncultured Chloroflexia bacterium</name>
    <dbReference type="NCBI Taxonomy" id="1672391"/>
    <lineage>
        <taxon>Bacteria</taxon>
        <taxon>Bacillati</taxon>
        <taxon>Chloroflexota</taxon>
        <taxon>Chloroflexia</taxon>
        <taxon>environmental samples</taxon>
    </lineage>
</organism>
<gene>
    <name evidence="1" type="ORF">AVDCRST_MAG93-7178</name>
</gene>
<proteinExistence type="predicted"/>
<accession>A0A6J4M7X6</accession>
<sequence>MPRKLLFLVTRKITKSWTPPIFHWTKVRNQPAIRVKERCPL</sequence>
<name>A0A6J4M7X6_9CHLR</name>
<dbReference type="AlphaFoldDB" id="A0A6J4M7X6"/>